<sequence>MPSKNCVDDFQKFVLSHRSQLETSGLPAHFWPTLHWKLQESIFDAGDAFQIVQVQEESSDEEVAEEDDAEEKMEEDDPPGKETAPRSWKVLVTREGGLQHTDSEHVYLIDHAWTCRPQQARQQLRDIPRLLHRMAQLMDLDETLDPDALVDAVFASMWRYNQTYSVCGPFTTTEDSVPVWYIMDEFGSRIQHCSESPSFRCVPFYYMAQRESYSVLYPVKDVACGEEATRNFAEGPPCDPLTRAALLLPWEPCDLTHVDCNQAEPSEEFLRSGRKEESLPDTSVAFGPVPTDRKLKVFSEYRYVNEHLTHPLFELTDDEREADVLWYNYHFKNYGELSREGGWKRVNQFPFEHVLTVKDLLALVCRRDAQGGPTVDPVTLATLPAWLPTTYNLKTELPQFVSYFQQRQARGLDNHWICKPWNLARSLDTHVTDNLHYILRLPSTGPKVACKYITDPVLFPRSGVGLVKFDFRYVVVLSSVQPLRLFAYRNFWLRFANKPFSLADFDDYEKHFTVMNYTEAGPQQVTCAEFTEQFDSTYLSHPWTSIQAEVLRVLRRVFELASSRPPPGGLCPSPQSRAMYAVDLMLEWDRTGPGAPKMQPKLLEVNWAPDCQRACQFYPNFFDELFAAMFLDRAEQSPSFIPL</sequence>
<dbReference type="InterPro" id="IPR027749">
    <property type="entry name" value="TTLL12"/>
</dbReference>
<protein>
    <submittedName>
        <fullName evidence="3">Putative tubulin--tyrosine ligase-like protein 12</fullName>
    </submittedName>
</protein>
<dbReference type="Pfam" id="PF03133">
    <property type="entry name" value="TTL"/>
    <property type="match status" value="1"/>
</dbReference>
<dbReference type="PANTHER" id="PTHR46088:SF1">
    <property type="entry name" value="TUBULIN--TYROSINE LIGASE-LIKE PROTEIN 12"/>
    <property type="match status" value="1"/>
</dbReference>
<dbReference type="Gene3D" id="3.30.470.20">
    <property type="entry name" value="ATP-grasp fold, B domain"/>
    <property type="match status" value="1"/>
</dbReference>
<feature type="compositionally biased region" description="Acidic residues" evidence="1">
    <location>
        <begin position="57"/>
        <end position="77"/>
    </location>
</feature>
<name>A0A131XRI2_IXORI</name>
<dbReference type="PROSITE" id="PS51221">
    <property type="entry name" value="TTL"/>
    <property type="match status" value="1"/>
</dbReference>
<feature type="region of interest" description="Disordered" evidence="1">
    <location>
        <begin position="56"/>
        <end position="86"/>
    </location>
</feature>
<dbReference type="GO" id="GO:0016874">
    <property type="term" value="F:ligase activity"/>
    <property type="evidence" value="ECO:0007669"/>
    <property type="project" value="UniProtKB-KW"/>
</dbReference>
<dbReference type="GO" id="GO:0005737">
    <property type="term" value="C:cytoplasm"/>
    <property type="evidence" value="ECO:0007669"/>
    <property type="project" value="TreeGrafter"/>
</dbReference>
<keyword evidence="3" id="KW-0436">Ligase</keyword>
<accession>A0A131XRI2</accession>
<dbReference type="EMBL" id="GEFM01006988">
    <property type="protein sequence ID" value="JAP68808.1"/>
    <property type="molecule type" value="mRNA"/>
</dbReference>
<dbReference type="PANTHER" id="PTHR46088">
    <property type="entry name" value="TUBULIN--TYROSINE LIGASE-LIKE PROTEIN 12"/>
    <property type="match status" value="1"/>
</dbReference>
<dbReference type="InterPro" id="IPR004344">
    <property type="entry name" value="TTL/TTLL_fam"/>
</dbReference>
<evidence type="ECO:0000256" key="1">
    <source>
        <dbReference type="SAM" id="MobiDB-lite"/>
    </source>
</evidence>
<evidence type="ECO:0000313" key="3">
    <source>
        <dbReference type="EMBL" id="JAP68808.1"/>
    </source>
</evidence>
<evidence type="ECO:0000259" key="2">
    <source>
        <dbReference type="Pfam" id="PF25556"/>
    </source>
</evidence>
<feature type="domain" description="Tubulin--tyrosine ligase-like protein 12 SET-like" evidence="2">
    <location>
        <begin position="86"/>
        <end position="254"/>
    </location>
</feature>
<dbReference type="Pfam" id="PF25556">
    <property type="entry name" value="SET_TTL"/>
    <property type="match status" value="1"/>
</dbReference>
<reference evidence="3" key="1">
    <citation type="submission" date="2016-02" db="EMBL/GenBank/DDBJ databases">
        <title>RNAseq analyses of the midgut from blood- or serum-fed Ixodes ricinus ticks.</title>
        <authorList>
            <person name="Perner J."/>
            <person name="Provaznik J."/>
            <person name="Schrenkova J."/>
            <person name="Urbanova V."/>
            <person name="Ribeiro J.M."/>
            <person name="Kopacek P."/>
        </authorList>
    </citation>
    <scope>NUCLEOTIDE SEQUENCE</scope>
    <source>
        <tissue evidence="3">Gut</tissue>
    </source>
</reference>
<dbReference type="AlphaFoldDB" id="A0A131XRI2"/>
<organism evidence="3">
    <name type="scientific">Ixodes ricinus</name>
    <name type="common">Common tick</name>
    <name type="synonym">Acarus ricinus</name>
    <dbReference type="NCBI Taxonomy" id="34613"/>
    <lineage>
        <taxon>Eukaryota</taxon>
        <taxon>Metazoa</taxon>
        <taxon>Ecdysozoa</taxon>
        <taxon>Arthropoda</taxon>
        <taxon>Chelicerata</taxon>
        <taxon>Arachnida</taxon>
        <taxon>Acari</taxon>
        <taxon>Parasitiformes</taxon>
        <taxon>Ixodida</taxon>
        <taxon>Ixodoidea</taxon>
        <taxon>Ixodidae</taxon>
        <taxon>Ixodinae</taxon>
        <taxon>Ixodes</taxon>
    </lineage>
</organism>
<dbReference type="InterPro" id="IPR057954">
    <property type="entry name" value="SET_TTL12"/>
</dbReference>
<proteinExistence type="evidence at transcript level"/>